<dbReference type="EMBL" id="LT960612">
    <property type="protein sequence ID" value="SON52150.1"/>
    <property type="molecule type" value="Genomic_DNA"/>
</dbReference>
<gene>
    <name evidence="3" type="ORF">VTAP4600_B0539</name>
</gene>
<dbReference type="Proteomes" id="UP000235828">
    <property type="component" value="Chromosome B"/>
</dbReference>
<dbReference type="RefSeq" id="WP_102524467.1">
    <property type="nucleotide sequence ID" value="NZ_LT960612.1"/>
</dbReference>
<protein>
    <submittedName>
        <fullName evidence="3">Membrane protein</fullName>
    </submittedName>
</protein>
<keyword evidence="1" id="KW-0472">Membrane</keyword>
<evidence type="ECO:0000256" key="1">
    <source>
        <dbReference type="SAM" id="Phobius"/>
    </source>
</evidence>
<evidence type="ECO:0000313" key="3">
    <source>
        <dbReference type="EMBL" id="SON52150.1"/>
    </source>
</evidence>
<feature type="signal peptide" evidence="2">
    <location>
        <begin position="1"/>
        <end position="22"/>
    </location>
</feature>
<keyword evidence="1" id="KW-1133">Transmembrane helix</keyword>
<reference evidence="3 4" key="1">
    <citation type="submission" date="2017-10" db="EMBL/GenBank/DDBJ databases">
        <authorList>
            <person name="Banno H."/>
            <person name="Chua N.-H."/>
        </authorList>
    </citation>
    <scope>NUCLEOTIDE SEQUENCE [LARGE SCALE GENOMIC DNA]</scope>
    <source>
        <strain evidence="3">Vibrio tapetis CECT4600</strain>
    </source>
</reference>
<evidence type="ECO:0000256" key="2">
    <source>
        <dbReference type="SAM" id="SignalP"/>
    </source>
</evidence>
<keyword evidence="2" id="KW-0732">Signal</keyword>
<proteinExistence type="predicted"/>
<keyword evidence="1" id="KW-0812">Transmembrane</keyword>
<evidence type="ECO:0000313" key="4">
    <source>
        <dbReference type="Proteomes" id="UP000235828"/>
    </source>
</evidence>
<feature type="transmembrane region" description="Helical" evidence="1">
    <location>
        <begin position="139"/>
        <end position="161"/>
    </location>
</feature>
<keyword evidence="4" id="KW-1185">Reference proteome</keyword>
<feature type="chain" id="PRO_5014673449" evidence="2">
    <location>
        <begin position="23"/>
        <end position="214"/>
    </location>
</feature>
<dbReference type="KEGG" id="vta:B0539"/>
<sequence>MIRNFSVFVLSFLLVLSLPAHSTTQEPVTGSAAHNYPQELAEQALVNINVTLELDGIERSIHKTSESLSEVAMSLDAIANSTSLTLEQQGALDDTVININRLIEVSQTSMEMLPSTIETSARAINLASQDFLADLELKVLIVLVAALLLLVIAVFCVYWFLLRPMQGTLVKVTHNMSSMASAVKTTSEALESTTIQQKNIMDALSDKEQALSDK</sequence>
<name>A0A2N8ZJR0_9VIBR</name>
<accession>A0A2N8ZJR0</accession>
<dbReference type="AlphaFoldDB" id="A0A2N8ZJR0"/>
<organism evidence="3 4">
    <name type="scientific">Vibrio tapetis subsp. tapetis</name>
    <dbReference type="NCBI Taxonomy" id="1671868"/>
    <lineage>
        <taxon>Bacteria</taxon>
        <taxon>Pseudomonadati</taxon>
        <taxon>Pseudomonadota</taxon>
        <taxon>Gammaproteobacteria</taxon>
        <taxon>Vibrionales</taxon>
        <taxon>Vibrionaceae</taxon>
        <taxon>Vibrio</taxon>
    </lineage>
</organism>
<dbReference type="OrthoDB" id="5878052at2"/>